<organism evidence="2 3">
    <name type="scientific">Xanthobacter agilis</name>
    <dbReference type="NCBI Taxonomy" id="47492"/>
    <lineage>
        <taxon>Bacteria</taxon>
        <taxon>Pseudomonadati</taxon>
        <taxon>Pseudomonadota</taxon>
        <taxon>Alphaproteobacteria</taxon>
        <taxon>Hyphomicrobiales</taxon>
        <taxon>Xanthobacteraceae</taxon>
        <taxon>Xanthobacter</taxon>
    </lineage>
</organism>
<reference evidence="2 3" key="1">
    <citation type="submission" date="2023-07" db="EMBL/GenBank/DDBJ databases">
        <title>Genomic Encyclopedia of Type Strains, Phase IV (KMG-IV): sequencing the most valuable type-strain genomes for metagenomic binning, comparative biology and taxonomic classification.</title>
        <authorList>
            <person name="Goeker M."/>
        </authorList>
    </citation>
    <scope>NUCLEOTIDE SEQUENCE [LARGE SCALE GENOMIC DNA]</scope>
    <source>
        <strain evidence="2 3">DSM 3770</strain>
    </source>
</reference>
<dbReference type="Proteomes" id="UP001241747">
    <property type="component" value="Unassembled WGS sequence"/>
</dbReference>
<keyword evidence="1" id="KW-0472">Membrane</keyword>
<evidence type="ECO:0000313" key="2">
    <source>
        <dbReference type="EMBL" id="MDQ0505434.1"/>
    </source>
</evidence>
<dbReference type="EMBL" id="JAUSVY010000004">
    <property type="protein sequence ID" value="MDQ0505434.1"/>
    <property type="molecule type" value="Genomic_DNA"/>
</dbReference>
<keyword evidence="1" id="KW-0812">Transmembrane</keyword>
<accession>A0ABU0LE62</accession>
<proteinExistence type="predicted"/>
<comment type="caution">
    <text evidence="2">The sequence shown here is derived from an EMBL/GenBank/DDBJ whole genome shotgun (WGS) entry which is preliminary data.</text>
</comment>
<sequence length="46" mass="4922">MHFNMVIIQPAVALIAGVLILAFPRLLNVLVALYLIIVGLTGLLGH</sequence>
<evidence type="ECO:0000256" key="1">
    <source>
        <dbReference type="SAM" id="Phobius"/>
    </source>
</evidence>
<keyword evidence="3" id="KW-1185">Reference proteome</keyword>
<protein>
    <recommendedName>
        <fullName evidence="4">DUF3096 domain-containing protein</fullName>
    </recommendedName>
</protein>
<evidence type="ECO:0008006" key="4">
    <source>
        <dbReference type="Google" id="ProtNLM"/>
    </source>
</evidence>
<keyword evidence="1" id="KW-1133">Transmembrane helix</keyword>
<evidence type="ECO:0000313" key="3">
    <source>
        <dbReference type="Proteomes" id="UP001241747"/>
    </source>
</evidence>
<name>A0ABU0LE62_XANAG</name>
<dbReference type="InterPro" id="IPR021446">
    <property type="entry name" value="DUF3096"/>
</dbReference>
<feature type="transmembrane region" description="Helical" evidence="1">
    <location>
        <begin position="12"/>
        <end position="37"/>
    </location>
</feature>
<dbReference type="RefSeq" id="WP_237344099.1">
    <property type="nucleotide sequence ID" value="NZ_JABWGX010000002.1"/>
</dbReference>
<dbReference type="Pfam" id="PF11295">
    <property type="entry name" value="DUF3096"/>
    <property type="match status" value="1"/>
</dbReference>
<gene>
    <name evidence="2" type="ORF">QOZ94_002230</name>
</gene>